<dbReference type="InterPro" id="IPR035437">
    <property type="entry name" value="SNase_OB-fold_sf"/>
</dbReference>
<evidence type="ECO:0000256" key="2">
    <source>
        <dbReference type="ARBA" id="ARBA00022759"/>
    </source>
</evidence>
<evidence type="ECO:0000259" key="4">
    <source>
        <dbReference type="PROSITE" id="PS50830"/>
    </source>
</evidence>
<dbReference type="SUPFAM" id="SSF50199">
    <property type="entry name" value="Staphylococcal nuclease"/>
    <property type="match status" value="1"/>
</dbReference>
<dbReference type="PANTHER" id="PTHR12302:SF3">
    <property type="entry name" value="SERINE_THREONINE-PROTEIN KINASE 31"/>
    <property type="match status" value="1"/>
</dbReference>
<dbReference type="EMBL" id="OIVN01006404">
    <property type="protein sequence ID" value="SPD32430.1"/>
    <property type="molecule type" value="Genomic_DNA"/>
</dbReference>
<dbReference type="InterPro" id="IPR009080">
    <property type="entry name" value="tRNAsynth_Ia_anticodon-bd"/>
</dbReference>
<protein>
    <recommendedName>
        <fullName evidence="4">TNase-like domain-containing protein</fullName>
    </recommendedName>
</protein>
<evidence type="ECO:0000313" key="5">
    <source>
        <dbReference type="EMBL" id="SPD32430.1"/>
    </source>
</evidence>
<dbReference type="GO" id="GO:0005524">
    <property type="term" value="F:ATP binding"/>
    <property type="evidence" value="ECO:0007669"/>
    <property type="project" value="InterPro"/>
</dbReference>
<dbReference type="GO" id="GO:0004812">
    <property type="term" value="F:aminoacyl-tRNA ligase activity"/>
    <property type="evidence" value="ECO:0007669"/>
    <property type="project" value="InterPro"/>
</dbReference>
<dbReference type="GO" id="GO:0016787">
    <property type="term" value="F:hydrolase activity"/>
    <property type="evidence" value="ECO:0007669"/>
    <property type="project" value="UniProtKB-KW"/>
</dbReference>
<evidence type="ECO:0000256" key="3">
    <source>
        <dbReference type="ARBA" id="ARBA00022801"/>
    </source>
</evidence>
<keyword evidence="2" id="KW-0255">Endonuclease</keyword>
<dbReference type="Pfam" id="PF00565">
    <property type="entry name" value="SNase"/>
    <property type="match status" value="1"/>
</dbReference>
<dbReference type="SMART" id="SM00318">
    <property type="entry name" value="SNc"/>
    <property type="match status" value="1"/>
</dbReference>
<organism evidence="5">
    <name type="scientific">Fagus sylvatica</name>
    <name type="common">Beechnut</name>
    <dbReference type="NCBI Taxonomy" id="28930"/>
    <lineage>
        <taxon>Eukaryota</taxon>
        <taxon>Viridiplantae</taxon>
        <taxon>Streptophyta</taxon>
        <taxon>Embryophyta</taxon>
        <taxon>Tracheophyta</taxon>
        <taxon>Spermatophyta</taxon>
        <taxon>Magnoliopsida</taxon>
        <taxon>eudicotyledons</taxon>
        <taxon>Gunneridae</taxon>
        <taxon>Pentapetalae</taxon>
        <taxon>rosids</taxon>
        <taxon>fabids</taxon>
        <taxon>Fagales</taxon>
        <taxon>Fagaceae</taxon>
        <taxon>Fagus</taxon>
    </lineage>
</organism>
<dbReference type="Gene3D" id="2.40.50.90">
    <property type="match status" value="1"/>
</dbReference>
<accession>A0A2N9J7C1</accession>
<dbReference type="SUPFAM" id="SSF47323">
    <property type="entry name" value="Anticodon-binding domain of a subclass of class I aminoacyl-tRNA synthetases"/>
    <property type="match status" value="1"/>
</dbReference>
<proteinExistence type="predicted"/>
<keyword evidence="3" id="KW-0378">Hydrolase</keyword>
<dbReference type="AlphaFoldDB" id="A0A2N9J7C1"/>
<dbReference type="GO" id="GO:0006418">
    <property type="term" value="P:tRNA aminoacylation for protein translation"/>
    <property type="evidence" value="ECO:0007669"/>
    <property type="project" value="InterPro"/>
</dbReference>
<name>A0A2N9J7C1_FAGSY</name>
<keyword evidence="1" id="KW-0540">Nuclease</keyword>
<evidence type="ECO:0000256" key="1">
    <source>
        <dbReference type="ARBA" id="ARBA00022722"/>
    </source>
</evidence>
<dbReference type="PROSITE" id="PS50830">
    <property type="entry name" value="TNASE_3"/>
    <property type="match status" value="1"/>
</dbReference>
<dbReference type="InterPro" id="IPR016071">
    <property type="entry name" value="Staphylococal_nuclease_OB-fold"/>
</dbReference>
<sequence>MGNALRFLYGQCCKPTTAGDSELLGHHGVSTATVGVSALAHDIFNFEITSQVPEGLSKHVVSSKKAQANWYRKLLEAWRAAKPPPKTPEEATRLVIATLKRHQKADVEGLLAFYGLPLPHTLVQHTAGPPTSLPAGVKYEFQTLPVDLKAIADGDTVTVYVNTTDPRESSCIPRDVQVAVVQRSQARAEKNYSRADALHKTIIDTGYRVLNSQNKEEILARKYRIRLRGIDAPESSMPYGKEAKEELIKIVQGKCLRVLVYGEDRYGRCVGDLYCNGKYVQELMLKKGFAWHYAAYDQRPELAIWEKEARAKRVGLWASSNPEKPWEWRKDKREGR</sequence>
<dbReference type="PANTHER" id="PTHR12302">
    <property type="entry name" value="EBNA2 BINDING PROTEIN P100"/>
    <property type="match status" value="1"/>
</dbReference>
<dbReference type="GO" id="GO:0004519">
    <property type="term" value="F:endonuclease activity"/>
    <property type="evidence" value="ECO:0007669"/>
    <property type="project" value="UniProtKB-KW"/>
</dbReference>
<dbReference type="GO" id="GO:0005737">
    <property type="term" value="C:cytoplasm"/>
    <property type="evidence" value="ECO:0007669"/>
    <property type="project" value="TreeGrafter"/>
</dbReference>
<reference evidence="5" key="1">
    <citation type="submission" date="2018-02" db="EMBL/GenBank/DDBJ databases">
        <authorList>
            <person name="Cohen D.B."/>
            <person name="Kent A.D."/>
        </authorList>
    </citation>
    <scope>NUCLEOTIDE SEQUENCE</scope>
</reference>
<feature type="domain" description="TNase-like" evidence="4">
    <location>
        <begin position="142"/>
        <end position="319"/>
    </location>
</feature>
<gene>
    <name evidence="5" type="ORF">FSB_LOCUS60312</name>
</gene>